<accession>A0ACD0NPK6</accession>
<keyword evidence="2" id="KW-1185">Reference proteome</keyword>
<reference evidence="1 2" key="1">
    <citation type="journal article" date="2018" name="Mol. Biol. Evol.">
        <title>Broad Genomic Sampling Reveals a Smut Pathogenic Ancestry of the Fungal Clade Ustilaginomycotina.</title>
        <authorList>
            <person name="Kijpornyongpan T."/>
            <person name="Mondo S.J."/>
            <person name="Barry K."/>
            <person name="Sandor L."/>
            <person name="Lee J."/>
            <person name="Lipzen A."/>
            <person name="Pangilinan J."/>
            <person name="LaButti K."/>
            <person name="Hainaut M."/>
            <person name="Henrissat B."/>
            <person name="Grigoriev I.V."/>
            <person name="Spatafora J.W."/>
            <person name="Aime M.C."/>
        </authorList>
    </citation>
    <scope>NUCLEOTIDE SEQUENCE [LARGE SCALE GENOMIC DNA]</scope>
    <source>
        <strain evidence="1 2">SA 807</strain>
    </source>
</reference>
<organism evidence="1 2">
    <name type="scientific">Violaceomyces palustris</name>
    <dbReference type="NCBI Taxonomy" id="1673888"/>
    <lineage>
        <taxon>Eukaryota</taxon>
        <taxon>Fungi</taxon>
        <taxon>Dikarya</taxon>
        <taxon>Basidiomycota</taxon>
        <taxon>Ustilaginomycotina</taxon>
        <taxon>Ustilaginomycetes</taxon>
        <taxon>Violaceomycetales</taxon>
        <taxon>Violaceomycetaceae</taxon>
        <taxon>Violaceomyces</taxon>
    </lineage>
</organism>
<protein>
    <submittedName>
        <fullName evidence="1">PGAP1-domain-containing protein</fullName>
    </submittedName>
</protein>
<gene>
    <name evidence="1" type="ORF">IE53DRAFT_334959</name>
</gene>
<sequence length="1527" mass="168485">MTSPSHPSSSARQKPAWISRPWLLTFLILLTSSFLAILSLSSFASLPRQLEIDQQCRMSRMFPSYNDHTAEMASYSPSGLHKKYKLYLYREGNYDKSQSPNGSPALYVPGNSGSYAQIRSVASSSARQYWRPNGFGVQEDFKDAKGPVDWWTVDFNEDFSAFHGNTLEQQATFLNEVVAYLRSIYLSPPTHNLMAGDRKISIPILAHSMGGIAARLMSHVGNYQQDSVDTIVTLSSPHGLPPVPFDKGVQKVYDKINHQNSKQSGLPPLIISIAGGLLDTQLPSDPTSLSLAGISADCPAARISTYTSSMPALWSSVDHLAIMWCDQLREKIARAFLLDSVAFGMITEERNQGGTSGKKSGIRRRRELWRRALGLNGDVDAGGGERGLPGSLLAKSLAPSGEDREEPEVTPNETPILKMDTTGSNSILRTASASEMIFYQKADEPPSSFELITNLCVGANPSDGSGLSIPQPIEIVVLLCSKTMDPSDPNKGTKAACELVLPWRWELMPPSVLPDPRSNVSFPDRFPDAHRVYAVPGDTVRRLSIDSRTLAEKRIDFIRVERKAEDGMFLKHRNLASFIRADWVKEVGGPTVRRAASIELVTHPSEVAGDGDLYQVDLLSRWSVARMDTSLLAYEIELVPNRCYLDALQLYLSPKSSIPITSNPRRPAYAPILQVANYATGDSRWYPELVPKGFADGVRRGKVVSNKPELNKIRLPLALHGTSPFLPPSSMSSEQGVSFKLWHDPVLTAFAHNECPKPFKTISVRRRVRASAGLLVLRYRLFLASWPMAVLCVVSSLSWRSWARSVAARRSQGCSDQSSFPSLLETLTSHSTVKVVLPCLVAGSIFFQACQSQLYHFFQPRSAPSWLVDSLLGIPTQPGLGFLLGPSLLLISYTSLVLLSVVLDSTLLLLVKLIRATIGTRTLVKLSWGHQTWNQAKQPMLLKRSSLVGIGLLLISVLVFMPSQFAFLVVFLIHCVNTLRSRADVEVAKGGRYDLVSTGGGDRTFGSAAIKAKRSDEVLDEETTTTTTFPVPGEGINATTSVSAAGGGTSNHLGLATIDSIAWSTSRYNQHHFFLLLLLLLLPLRASVLLVWARNLSVGWTGLSNDMTDHNPLDVGAFILLTWIFAGGRKLEPGRRAIEGEVLLPASILLSGIDSILWGLRHTYRVYDGLNLVVSLALICHWRGRRYGSEMIQAEPIRSTARRGPLWENTPPPRRSWAYERLEDDGSSIQMGGLGSNPQSGGHTTSANLDLPPSSCSSNLAGSGIGGQRSGGAGGGETEPSLGQESTQSIQEERQEKDPDSEGEEIQDDLQELLEEYLETIETYQEVVGDVSKRFSEAFLRLSKAKMEMGGGTRLGKDSYDQRILNDLVVDPKLCVSRIKRVYSVEGEEEEGDPRVNSIDRVGRDDETEGLRRRRRRRRPVEEEVEEKDEQGQKDEPKRQARKNVRARLPPDPLHQFSALPTPSLRQAQSDFTSAVDRLLGVNLVVDQDHQSRRPPGVLELVRKLQALEASIVRQRRRRRGVAEQKL</sequence>
<evidence type="ECO:0000313" key="1">
    <source>
        <dbReference type="EMBL" id="PWN47729.1"/>
    </source>
</evidence>
<dbReference type="Proteomes" id="UP000245626">
    <property type="component" value="Unassembled WGS sequence"/>
</dbReference>
<dbReference type="EMBL" id="KZ820353">
    <property type="protein sequence ID" value="PWN47729.1"/>
    <property type="molecule type" value="Genomic_DNA"/>
</dbReference>
<name>A0ACD0NPK6_9BASI</name>
<proteinExistence type="predicted"/>
<evidence type="ECO:0000313" key="2">
    <source>
        <dbReference type="Proteomes" id="UP000245626"/>
    </source>
</evidence>